<dbReference type="Proteomes" id="UP001304243">
    <property type="component" value="Unassembled WGS sequence"/>
</dbReference>
<protein>
    <submittedName>
        <fullName evidence="2">Uncharacterized protein</fullName>
    </submittedName>
</protein>
<feature type="compositionally biased region" description="Basic and acidic residues" evidence="1">
    <location>
        <begin position="10"/>
        <end position="22"/>
    </location>
</feature>
<dbReference type="GeneID" id="89946533"/>
<evidence type="ECO:0000256" key="1">
    <source>
        <dbReference type="SAM" id="MobiDB-lite"/>
    </source>
</evidence>
<dbReference type="EMBL" id="JASEJX010000015">
    <property type="protein sequence ID" value="KAK4515221.1"/>
    <property type="molecule type" value="Genomic_DNA"/>
</dbReference>
<evidence type="ECO:0000313" key="3">
    <source>
        <dbReference type="Proteomes" id="UP001304243"/>
    </source>
</evidence>
<reference evidence="2 3" key="1">
    <citation type="submission" date="2022-11" db="EMBL/GenBank/DDBJ databases">
        <title>Mucor velutinosus strain NIH1002 WGS.</title>
        <authorList>
            <person name="Subramanian P."/>
            <person name="Mullikin J.C."/>
            <person name="Segre J.A."/>
            <person name="Zelazny A.M."/>
        </authorList>
    </citation>
    <scope>NUCLEOTIDE SEQUENCE [LARGE SCALE GENOMIC DNA]</scope>
    <source>
        <strain evidence="2 3">NIH1002</strain>
    </source>
</reference>
<keyword evidence="3" id="KW-1185">Reference proteome</keyword>
<proteinExistence type="predicted"/>
<comment type="caution">
    <text evidence="2">The sequence shown here is derived from an EMBL/GenBank/DDBJ whole genome shotgun (WGS) entry which is preliminary data.</text>
</comment>
<dbReference type="AlphaFoldDB" id="A0AAN7DD24"/>
<sequence length="81" mass="9445">MKLRDRKKHVQGDIKKEERKSDIIPSNASPPVANAPATTNLTIKQEETKEREELQLQQPDEFGEADYDYRCDHCDRKMESL</sequence>
<evidence type="ECO:0000313" key="2">
    <source>
        <dbReference type="EMBL" id="KAK4515221.1"/>
    </source>
</evidence>
<dbReference type="RefSeq" id="XP_064681887.1">
    <property type="nucleotide sequence ID" value="XM_064822201.1"/>
</dbReference>
<accession>A0AAN7DD24</accession>
<organism evidence="2 3">
    <name type="scientific">Mucor velutinosus</name>
    <dbReference type="NCBI Taxonomy" id="708070"/>
    <lineage>
        <taxon>Eukaryota</taxon>
        <taxon>Fungi</taxon>
        <taxon>Fungi incertae sedis</taxon>
        <taxon>Mucoromycota</taxon>
        <taxon>Mucoromycotina</taxon>
        <taxon>Mucoromycetes</taxon>
        <taxon>Mucorales</taxon>
        <taxon>Mucorineae</taxon>
        <taxon>Mucoraceae</taxon>
        <taxon>Mucor</taxon>
    </lineage>
</organism>
<feature type="region of interest" description="Disordered" evidence="1">
    <location>
        <begin position="1"/>
        <end position="38"/>
    </location>
</feature>
<feature type="compositionally biased region" description="Low complexity" evidence="1">
    <location>
        <begin position="25"/>
        <end position="37"/>
    </location>
</feature>
<name>A0AAN7DD24_9FUNG</name>
<gene>
    <name evidence="2" type="ORF">ATC70_002831</name>
</gene>